<protein>
    <submittedName>
        <fullName evidence="1">Uncharacterized protein</fullName>
    </submittedName>
</protein>
<proteinExistence type="predicted"/>
<dbReference type="Proteomes" id="UP000054248">
    <property type="component" value="Unassembled WGS sequence"/>
</dbReference>
<dbReference type="OrthoDB" id="2586076at2759"/>
<dbReference type="AlphaFoldDB" id="A0A0C3KJP7"/>
<name>A0A0C3KJP7_9AGAM</name>
<organism evidence="1 2">
    <name type="scientific">Tulasnella calospora MUT 4182</name>
    <dbReference type="NCBI Taxonomy" id="1051891"/>
    <lineage>
        <taxon>Eukaryota</taxon>
        <taxon>Fungi</taxon>
        <taxon>Dikarya</taxon>
        <taxon>Basidiomycota</taxon>
        <taxon>Agaricomycotina</taxon>
        <taxon>Agaricomycetes</taxon>
        <taxon>Cantharellales</taxon>
        <taxon>Tulasnellaceae</taxon>
        <taxon>Tulasnella</taxon>
    </lineage>
</organism>
<dbReference type="HOGENOM" id="CLU_1705552_0_0_1"/>
<accession>A0A0C3KJP7</accession>
<dbReference type="EMBL" id="KN823130">
    <property type="protein sequence ID" value="KIO21703.1"/>
    <property type="molecule type" value="Genomic_DNA"/>
</dbReference>
<keyword evidence="2" id="KW-1185">Reference proteome</keyword>
<sequence>MNIPFRLTIISLDTDFSEPHIRSAFDVRLVRSTFLTIAKQRVRIERIIATGAVWKVEKTVGDGTPLWEITGSLVGAKPGGETSWGLSGFMEVHYSVRMTFNAVGSLPKYSCEEYVQMVTDEATDEFDLDEARERPALGLINQQVGTHPPPYFRA</sequence>
<gene>
    <name evidence="1" type="ORF">M407DRAFT_123868</name>
</gene>
<reference evidence="1 2" key="1">
    <citation type="submission" date="2014-04" db="EMBL/GenBank/DDBJ databases">
        <authorList>
            <consortium name="DOE Joint Genome Institute"/>
            <person name="Kuo A."/>
            <person name="Girlanda M."/>
            <person name="Perotto S."/>
            <person name="Kohler A."/>
            <person name="Nagy L.G."/>
            <person name="Floudas D."/>
            <person name="Copeland A."/>
            <person name="Barry K.W."/>
            <person name="Cichocki N."/>
            <person name="Veneault-Fourrey C."/>
            <person name="LaButti K."/>
            <person name="Lindquist E.A."/>
            <person name="Lipzen A."/>
            <person name="Lundell T."/>
            <person name="Morin E."/>
            <person name="Murat C."/>
            <person name="Sun H."/>
            <person name="Tunlid A."/>
            <person name="Henrissat B."/>
            <person name="Grigoriev I.V."/>
            <person name="Hibbett D.S."/>
            <person name="Martin F."/>
            <person name="Nordberg H.P."/>
            <person name="Cantor M.N."/>
            <person name="Hua S.X."/>
        </authorList>
    </citation>
    <scope>NUCLEOTIDE SEQUENCE [LARGE SCALE GENOMIC DNA]</scope>
    <source>
        <strain evidence="1 2">MUT 4182</strain>
    </source>
</reference>
<evidence type="ECO:0000313" key="2">
    <source>
        <dbReference type="Proteomes" id="UP000054248"/>
    </source>
</evidence>
<evidence type="ECO:0000313" key="1">
    <source>
        <dbReference type="EMBL" id="KIO21703.1"/>
    </source>
</evidence>
<reference evidence="2" key="2">
    <citation type="submission" date="2015-01" db="EMBL/GenBank/DDBJ databases">
        <title>Evolutionary Origins and Diversification of the Mycorrhizal Mutualists.</title>
        <authorList>
            <consortium name="DOE Joint Genome Institute"/>
            <consortium name="Mycorrhizal Genomics Consortium"/>
            <person name="Kohler A."/>
            <person name="Kuo A."/>
            <person name="Nagy L.G."/>
            <person name="Floudas D."/>
            <person name="Copeland A."/>
            <person name="Barry K.W."/>
            <person name="Cichocki N."/>
            <person name="Veneault-Fourrey C."/>
            <person name="LaButti K."/>
            <person name="Lindquist E.A."/>
            <person name="Lipzen A."/>
            <person name="Lundell T."/>
            <person name="Morin E."/>
            <person name="Murat C."/>
            <person name="Riley R."/>
            <person name="Ohm R."/>
            <person name="Sun H."/>
            <person name="Tunlid A."/>
            <person name="Henrissat B."/>
            <person name="Grigoriev I.V."/>
            <person name="Hibbett D.S."/>
            <person name="Martin F."/>
        </authorList>
    </citation>
    <scope>NUCLEOTIDE SEQUENCE [LARGE SCALE GENOMIC DNA]</scope>
    <source>
        <strain evidence="2">MUT 4182</strain>
    </source>
</reference>